<reference evidence="1 2" key="1">
    <citation type="submission" date="2015-05" db="EMBL/GenBank/DDBJ databases">
        <authorList>
            <person name="Wang D.B."/>
            <person name="Wang M."/>
        </authorList>
    </citation>
    <scope>NUCLEOTIDE SEQUENCE [LARGE SCALE GENOMIC DNA]</scope>
    <source>
        <strain evidence="1 2">IMCC 12053</strain>
    </source>
</reference>
<gene>
    <name evidence="1" type="ORF">IMCC12053_208</name>
</gene>
<dbReference type="KEGG" id="cmar:IMCC12053_208"/>
<keyword evidence="2" id="KW-1185">Reference proteome</keyword>
<dbReference type="Proteomes" id="UP000064920">
    <property type="component" value="Chromosome"/>
</dbReference>
<accession>A0A0N9ZW10</accession>
<evidence type="ECO:0000313" key="2">
    <source>
        <dbReference type="Proteomes" id="UP000064920"/>
    </source>
</evidence>
<protein>
    <submittedName>
        <fullName evidence="1">Uncharacterized protein</fullName>
    </submittedName>
</protein>
<dbReference type="AlphaFoldDB" id="A0A0N9ZW10"/>
<dbReference type="PATRIC" id="fig|1397108.4.peg.220"/>
<sequence>MPPSHQVAQGLSRVEKSLCSAPASIAVNAGTPLVGAFDDA</sequence>
<organism evidence="1 2">
    <name type="scientific">Celeribacter marinus</name>
    <dbReference type="NCBI Taxonomy" id="1397108"/>
    <lineage>
        <taxon>Bacteria</taxon>
        <taxon>Pseudomonadati</taxon>
        <taxon>Pseudomonadota</taxon>
        <taxon>Alphaproteobacteria</taxon>
        <taxon>Rhodobacterales</taxon>
        <taxon>Roseobacteraceae</taxon>
        <taxon>Celeribacter</taxon>
    </lineage>
</organism>
<dbReference type="EMBL" id="CP012023">
    <property type="protein sequence ID" value="ALI54158.1"/>
    <property type="molecule type" value="Genomic_DNA"/>
</dbReference>
<proteinExistence type="predicted"/>
<evidence type="ECO:0000313" key="1">
    <source>
        <dbReference type="EMBL" id="ALI54158.1"/>
    </source>
</evidence>
<name>A0A0N9ZW10_9RHOB</name>